<dbReference type="KEGG" id="psyt:DSAG12_00237"/>
<dbReference type="RefSeq" id="WP_147661379.1">
    <property type="nucleotide sequence ID" value="NZ_CP042905.2"/>
</dbReference>
<feature type="compositionally biased region" description="Basic and acidic residues" evidence="1">
    <location>
        <begin position="1"/>
        <end position="14"/>
    </location>
</feature>
<sequence>MAEEQPVKENIVPEKKKKKKKKLLGFPSVMWAQLSGLNESEYFAENYGEDDYSLLLRATDDNRCAIVKVKGGKIQVEQIKNKPEFVKPAKKETNGGITADTETFLKFGMGTVKPIPAILSGQLKIRGVFKVLRFKKYFGILRKMKLEKKAALEAQKQL</sequence>
<reference evidence="2 3" key="2">
    <citation type="journal article" date="2024" name="Int. J. Syst. Evol. Microbiol.">
        <title>Promethearchaeum syntrophicum gen. nov., sp. nov., an anaerobic, obligately syntrophic archaeon, the first isolate of the lineage 'Asgard' archaea, and proposal of the new archaeal phylum Promethearchaeota phyl. nov. and kingdom Promethearchaeati regn. nov.</title>
        <authorList>
            <person name="Imachi H."/>
            <person name="Nobu M.K."/>
            <person name="Kato S."/>
            <person name="Takaki Y."/>
            <person name="Miyazaki M."/>
            <person name="Miyata M."/>
            <person name="Ogawara M."/>
            <person name="Saito Y."/>
            <person name="Sakai S."/>
            <person name="Tahara Y.O."/>
            <person name="Takano Y."/>
            <person name="Tasumi E."/>
            <person name="Uematsu K."/>
            <person name="Yoshimura T."/>
            <person name="Itoh T."/>
            <person name="Ohkuma M."/>
            <person name="Takai K."/>
        </authorList>
    </citation>
    <scope>NUCLEOTIDE SEQUENCE [LARGE SCALE GENOMIC DNA]</scope>
    <source>
        <strain evidence="2 3">MK-D1</strain>
    </source>
</reference>
<feature type="region of interest" description="Disordered" evidence="1">
    <location>
        <begin position="1"/>
        <end position="21"/>
    </location>
</feature>
<dbReference type="GeneID" id="41328240"/>
<evidence type="ECO:0000313" key="3">
    <source>
        <dbReference type="Proteomes" id="UP000321408"/>
    </source>
</evidence>
<name>A0A5B9D5R4_9ARCH</name>
<dbReference type="AlphaFoldDB" id="A0A5B9D5R4"/>
<keyword evidence="3" id="KW-1185">Reference proteome</keyword>
<dbReference type="SUPFAM" id="SSF55718">
    <property type="entry name" value="SCP-like"/>
    <property type="match status" value="1"/>
</dbReference>
<protein>
    <submittedName>
        <fullName evidence="2">SCP2 sterol-binding domain-containing protein</fullName>
    </submittedName>
</protein>
<proteinExistence type="predicted"/>
<dbReference type="InterPro" id="IPR036527">
    <property type="entry name" value="SCP2_sterol-bd_dom_sf"/>
</dbReference>
<evidence type="ECO:0000313" key="2">
    <source>
        <dbReference type="EMBL" id="QEE14424.1"/>
    </source>
</evidence>
<reference evidence="2 3" key="1">
    <citation type="journal article" date="2020" name="Nature">
        <title>Isolation of an archaeon at the prokaryote-eukaryote interface.</title>
        <authorList>
            <person name="Imachi H."/>
            <person name="Nobu M.K."/>
            <person name="Nakahara N."/>
            <person name="Morono Y."/>
            <person name="Ogawara M."/>
            <person name="Takaki Y."/>
            <person name="Takano Y."/>
            <person name="Uematsu K."/>
            <person name="Ikuta T."/>
            <person name="Ito M."/>
            <person name="Matsui Y."/>
            <person name="Miyazaki M."/>
            <person name="Murata K."/>
            <person name="Saito Y."/>
            <person name="Sakai S."/>
            <person name="Song C."/>
            <person name="Tasumi E."/>
            <person name="Yamanaka Y."/>
            <person name="Yamaguchi T."/>
            <person name="Kamagata Y."/>
            <person name="Tamaki H."/>
            <person name="Takai K."/>
        </authorList>
    </citation>
    <scope>NUCLEOTIDE SEQUENCE [LARGE SCALE GENOMIC DNA]</scope>
    <source>
        <strain evidence="2 3">MK-D1</strain>
    </source>
</reference>
<dbReference type="Proteomes" id="UP000321408">
    <property type="component" value="Chromosome"/>
</dbReference>
<evidence type="ECO:0000256" key="1">
    <source>
        <dbReference type="SAM" id="MobiDB-lite"/>
    </source>
</evidence>
<dbReference type="EMBL" id="CP042905">
    <property type="protein sequence ID" value="QEE14424.1"/>
    <property type="molecule type" value="Genomic_DNA"/>
</dbReference>
<gene>
    <name evidence="2" type="ORF">DSAG12_00237</name>
</gene>
<organism evidence="2 3">
    <name type="scientific">Promethearchaeum syntrophicum</name>
    <dbReference type="NCBI Taxonomy" id="2594042"/>
    <lineage>
        <taxon>Archaea</taxon>
        <taxon>Promethearchaeati</taxon>
        <taxon>Promethearchaeota</taxon>
        <taxon>Promethearchaeia</taxon>
        <taxon>Promethearchaeales</taxon>
        <taxon>Promethearchaeaceae</taxon>
        <taxon>Promethearchaeum</taxon>
    </lineage>
</organism>
<dbReference type="Gene3D" id="3.30.1050.10">
    <property type="entry name" value="SCP2 sterol-binding domain"/>
    <property type="match status" value="1"/>
</dbReference>
<accession>A0A5B9D5R4</accession>